<dbReference type="EMBL" id="BAABBR010000001">
    <property type="protein sequence ID" value="GAA4035695.1"/>
    <property type="molecule type" value="Genomic_DNA"/>
</dbReference>
<dbReference type="EC" id="2.1.1.37" evidence="8"/>
<dbReference type="InterPro" id="IPR001525">
    <property type="entry name" value="C5_MeTfrase"/>
</dbReference>
<name>A0ABP7U424_9SPHN</name>
<evidence type="ECO:0000256" key="2">
    <source>
        <dbReference type="ARBA" id="ARBA00022679"/>
    </source>
</evidence>
<evidence type="ECO:0000313" key="9">
    <source>
        <dbReference type="EMBL" id="GAA4035695.1"/>
    </source>
</evidence>
<gene>
    <name evidence="9" type="ORF">GCM10022281_15150</name>
</gene>
<dbReference type="InterPro" id="IPR018117">
    <property type="entry name" value="C5_DNA_meth_AS"/>
</dbReference>
<dbReference type="SUPFAM" id="SSF53335">
    <property type="entry name" value="S-adenosyl-L-methionine-dependent methyltransferases"/>
    <property type="match status" value="1"/>
</dbReference>
<comment type="similarity">
    <text evidence="6 7">Belongs to the class I-like SAM-binding methyltransferase superfamily. C5-methyltransferase family.</text>
</comment>
<dbReference type="GO" id="GO:0032259">
    <property type="term" value="P:methylation"/>
    <property type="evidence" value="ECO:0007669"/>
    <property type="project" value="UniProtKB-KW"/>
</dbReference>
<evidence type="ECO:0000256" key="3">
    <source>
        <dbReference type="ARBA" id="ARBA00022691"/>
    </source>
</evidence>
<evidence type="ECO:0000313" key="10">
    <source>
        <dbReference type="Proteomes" id="UP001424459"/>
    </source>
</evidence>
<accession>A0ABP7U424</accession>
<proteinExistence type="inferred from homology"/>
<protein>
    <recommendedName>
        <fullName evidence="8">Cytosine-specific methyltransferase</fullName>
        <ecNumber evidence="8">2.1.1.37</ecNumber>
    </recommendedName>
</protein>
<evidence type="ECO:0000256" key="4">
    <source>
        <dbReference type="ARBA" id="ARBA00022747"/>
    </source>
</evidence>
<dbReference type="InterPro" id="IPR029063">
    <property type="entry name" value="SAM-dependent_MTases_sf"/>
</dbReference>
<dbReference type="Proteomes" id="UP001424459">
    <property type="component" value="Unassembled WGS sequence"/>
</dbReference>
<evidence type="ECO:0000256" key="6">
    <source>
        <dbReference type="PROSITE-ProRule" id="PRU01016"/>
    </source>
</evidence>
<dbReference type="GO" id="GO:0008168">
    <property type="term" value="F:methyltransferase activity"/>
    <property type="evidence" value="ECO:0007669"/>
    <property type="project" value="UniProtKB-KW"/>
</dbReference>
<dbReference type="PROSITE" id="PS51679">
    <property type="entry name" value="SAM_MT_C5"/>
    <property type="match status" value="1"/>
</dbReference>
<dbReference type="PANTHER" id="PTHR10629:SF52">
    <property type="entry name" value="DNA (CYTOSINE-5)-METHYLTRANSFERASE 1"/>
    <property type="match status" value="1"/>
</dbReference>
<keyword evidence="2 6" id="KW-0808">Transferase</keyword>
<dbReference type="RefSeq" id="WP_344696431.1">
    <property type="nucleotide sequence ID" value="NZ_BAABBR010000001.1"/>
</dbReference>
<reference evidence="10" key="1">
    <citation type="journal article" date="2019" name="Int. J. Syst. Evol. Microbiol.">
        <title>The Global Catalogue of Microorganisms (GCM) 10K type strain sequencing project: providing services to taxonomists for standard genome sequencing and annotation.</title>
        <authorList>
            <consortium name="The Broad Institute Genomics Platform"/>
            <consortium name="The Broad Institute Genome Sequencing Center for Infectious Disease"/>
            <person name="Wu L."/>
            <person name="Ma J."/>
        </authorList>
    </citation>
    <scope>NUCLEOTIDE SEQUENCE [LARGE SCALE GENOMIC DNA]</scope>
    <source>
        <strain evidence="10">JCM 17564</strain>
    </source>
</reference>
<evidence type="ECO:0000256" key="5">
    <source>
        <dbReference type="ARBA" id="ARBA00047422"/>
    </source>
</evidence>
<dbReference type="Gene3D" id="3.90.120.10">
    <property type="entry name" value="DNA Methylase, subunit A, domain 2"/>
    <property type="match status" value="1"/>
</dbReference>
<evidence type="ECO:0000256" key="1">
    <source>
        <dbReference type="ARBA" id="ARBA00022603"/>
    </source>
</evidence>
<comment type="catalytic activity">
    <reaction evidence="5 8">
        <text>a 2'-deoxycytidine in DNA + S-adenosyl-L-methionine = a 5-methyl-2'-deoxycytidine in DNA + S-adenosyl-L-homocysteine + H(+)</text>
        <dbReference type="Rhea" id="RHEA:13681"/>
        <dbReference type="Rhea" id="RHEA-COMP:11369"/>
        <dbReference type="Rhea" id="RHEA-COMP:11370"/>
        <dbReference type="ChEBI" id="CHEBI:15378"/>
        <dbReference type="ChEBI" id="CHEBI:57856"/>
        <dbReference type="ChEBI" id="CHEBI:59789"/>
        <dbReference type="ChEBI" id="CHEBI:85452"/>
        <dbReference type="ChEBI" id="CHEBI:85454"/>
        <dbReference type="EC" id="2.1.1.37"/>
    </reaction>
</comment>
<dbReference type="Gene3D" id="3.40.50.150">
    <property type="entry name" value="Vaccinia Virus protein VP39"/>
    <property type="match status" value="1"/>
</dbReference>
<dbReference type="PRINTS" id="PR00105">
    <property type="entry name" value="C5METTRFRASE"/>
</dbReference>
<keyword evidence="10" id="KW-1185">Reference proteome</keyword>
<keyword evidence="4" id="KW-0680">Restriction system</keyword>
<evidence type="ECO:0000256" key="8">
    <source>
        <dbReference type="RuleBase" id="RU000417"/>
    </source>
</evidence>
<sequence length="359" mass="39699">MKLVDLFCGCGGFSLGAHQAGFEVVSAYDIDPNLTHSFERNFPNTRLHLKDVSRLTGAQLLLSAGGQIDGIFGGPPCQGFSDIGRRAVDDPRRQLLGHFFRLVAEVRPTFFIMENVRGLAQSGARQVLEDALKLVRDRYQLLGPMVLDAADFGAPTKRRRLFVIGLHKDRSDPLQADDVLAGRRRAATVRDALTDLIGAVRVGDEEGYDVWRFGRRGRPSAYAQAMRSIDRRFTGNRLTVHAPVIAERFAKLDPGAIDPVGRHPKLAWEGQCPTLRAGTGADRGSYQAVRPIHPGEPRVITVREAARLQGFPDAHRFHPTLWHSFRMIGNSVSPVIARELFVAIAKKLTFDPRVTLAAE</sequence>
<dbReference type="NCBIfam" id="TIGR00675">
    <property type="entry name" value="dcm"/>
    <property type="match status" value="1"/>
</dbReference>
<evidence type="ECO:0000256" key="7">
    <source>
        <dbReference type="RuleBase" id="RU000416"/>
    </source>
</evidence>
<keyword evidence="1 6" id="KW-0489">Methyltransferase</keyword>
<dbReference type="Pfam" id="PF00145">
    <property type="entry name" value="DNA_methylase"/>
    <property type="match status" value="1"/>
</dbReference>
<dbReference type="InterPro" id="IPR050390">
    <property type="entry name" value="C5-Methyltransferase"/>
</dbReference>
<keyword evidence="3 6" id="KW-0949">S-adenosyl-L-methionine</keyword>
<feature type="active site" evidence="6">
    <location>
        <position position="77"/>
    </location>
</feature>
<organism evidence="9 10">
    <name type="scientific">Sphingomonas rosea</name>
    <dbReference type="NCBI Taxonomy" id="335605"/>
    <lineage>
        <taxon>Bacteria</taxon>
        <taxon>Pseudomonadati</taxon>
        <taxon>Pseudomonadota</taxon>
        <taxon>Alphaproteobacteria</taxon>
        <taxon>Sphingomonadales</taxon>
        <taxon>Sphingomonadaceae</taxon>
        <taxon>Sphingomonas</taxon>
    </lineage>
</organism>
<dbReference type="PROSITE" id="PS00094">
    <property type="entry name" value="C5_MTASE_1"/>
    <property type="match status" value="1"/>
</dbReference>
<dbReference type="PANTHER" id="PTHR10629">
    <property type="entry name" value="CYTOSINE-SPECIFIC METHYLTRANSFERASE"/>
    <property type="match status" value="1"/>
</dbReference>
<comment type="caution">
    <text evidence="9">The sequence shown here is derived from an EMBL/GenBank/DDBJ whole genome shotgun (WGS) entry which is preliminary data.</text>
</comment>